<dbReference type="EMBL" id="CCYD01000116">
    <property type="protein sequence ID" value="CEG50502.1"/>
    <property type="molecule type" value="Genomic_DNA"/>
</dbReference>
<proteinExistence type="predicted"/>
<keyword evidence="2" id="KW-1185">Reference proteome</keyword>
<organism evidence="1 2">
    <name type="scientific">Plasmopara halstedii</name>
    <name type="common">Downy mildew of sunflower</name>
    <dbReference type="NCBI Taxonomy" id="4781"/>
    <lineage>
        <taxon>Eukaryota</taxon>
        <taxon>Sar</taxon>
        <taxon>Stramenopiles</taxon>
        <taxon>Oomycota</taxon>
        <taxon>Peronosporomycetes</taxon>
        <taxon>Peronosporales</taxon>
        <taxon>Peronosporaceae</taxon>
        <taxon>Plasmopara</taxon>
    </lineage>
</organism>
<dbReference type="Proteomes" id="UP000054928">
    <property type="component" value="Unassembled WGS sequence"/>
</dbReference>
<evidence type="ECO:0000313" key="1">
    <source>
        <dbReference type="EMBL" id="CEG50502.1"/>
    </source>
</evidence>
<sequence>MKIAGVDVNLAEQAAKRVAKTWRVNRQRSKVLWAKLSQIHNTCDTYLEAVDVVSDTLHGWARKYLPLDERNGNGLEVDYTLNEATVHLDCRLQTMKPRTEKKHKRIERF</sequence>
<dbReference type="AlphaFoldDB" id="A0A0P1B932"/>
<name>A0A0P1B932_PLAHL</name>
<evidence type="ECO:0000313" key="2">
    <source>
        <dbReference type="Proteomes" id="UP000054928"/>
    </source>
</evidence>
<dbReference type="RefSeq" id="XP_024586871.1">
    <property type="nucleotide sequence ID" value="XM_024718346.1"/>
</dbReference>
<reference evidence="2" key="1">
    <citation type="submission" date="2014-09" db="EMBL/GenBank/DDBJ databases">
        <authorList>
            <person name="Sharma Rahul"/>
            <person name="Thines Marco"/>
        </authorList>
    </citation>
    <scope>NUCLEOTIDE SEQUENCE [LARGE SCALE GENOMIC DNA]</scope>
</reference>
<protein>
    <submittedName>
        <fullName evidence="1">Uncharacterized protein</fullName>
    </submittedName>
</protein>
<accession>A0A0P1B932</accession>
<dbReference type="GeneID" id="36395696"/>